<accession>A0A8B6D230</accession>
<organism evidence="1 2">
    <name type="scientific">Mytilus galloprovincialis</name>
    <name type="common">Mediterranean mussel</name>
    <dbReference type="NCBI Taxonomy" id="29158"/>
    <lineage>
        <taxon>Eukaryota</taxon>
        <taxon>Metazoa</taxon>
        <taxon>Spiralia</taxon>
        <taxon>Lophotrochozoa</taxon>
        <taxon>Mollusca</taxon>
        <taxon>Bivalvia</taxon>
        <taxon>Autobranchia</taxon>
        <taxon>Pteriomorphia</taxon>
        <taxon>Mytilida</taxon>
        <taxon>Mytiloidea</taxon>
        <taxon>Mytilidae</taxon>
        <taxon>Mytilinae</taxon>
        <taxon>Mytilus</taxon>
    </lineage>
</organism>
<name>A0A8B6D230_MYTGA</name>
<dbReference type="EMBL" id="UYJE01002790">
    <property type="protein sequence ID" value="VDI13686.1"/>
    <property type="molecule type" value="Genomic_DNA"/>
</dbReference>
<keyword evidence="2" id="KW-1185">Reference proteome</keyword>
<gene>
    <name evidence="1" type="ORF">MGAL_10B077406</name>
</gene>
<dbReference type="OrthoDB" id="10469072at2759"/>
<evidence type="ECO:0000313" key="1">
    <source>
        <dbReference type="EMBL" id="VDI13686.1"/>
    </source>
</evidence>
<proteinExistence type="predicted"/>
<dbReference type="AlphaFoldDB" id="A0A8B6D230"/>
<sequence length="184" mass="21066">MGTEDLETYDVATDFLPLHSTIIPKLCNETYSKRNVTRQIAEKNETSGQFEIVCNISDNTGTIDKSLFQTCLSDVFINIEFHFSCNNSDQQQETFLASYPYDNITYNITDSCDEPVLQELKFLNQSSDVYWSVCENISETIMTNCSVRCNGNTCSINTICVREIDPRCLIPKYMRLTYECVKDS</sequence>
<evidence type="ECO:0000313" key="2">
    <source>
        <dbReference type="Proteomes" id="UP000596742"/>
    </source>
</evidence>
<feature type="non-terminal residue" evidence="1">
    <location>
        <position position="184"/>
    </location>
</feature>
<comment type="caution">
    <text evidence="1">The sequence shown here is derived from an EMBL/GenBank/DDBJ whole genome shotgun (WGS) entry which is preliminary data.</text>
</comment>
<reference evidence="1" key="1">
    <citation type="submission" date="2018-11" db="EMBL/GenBank/DDBJ databases">
        <authorList>
            <person name="Alioto T."/>
            <person name="Alioto T."/>
        </authorList>
    </citation>
    <scope>NUCLEOTIDE SEQUENCE</scope>
</reference>
<dbReference type="Proteomes" id="UP000596742">
    <property type="component" value="Unassembled WGS sequence"/>
</dbReference>
<protein>
    <submittedName>
        <fullName evidence="1">Uncharacterized protein</fullName>
    </submittedName>
</protein>